<feature type="signal peptide" evidence="1">
    <location>
        <begin position="1"/>
        <end position="24"/>
    </location>
</feature>
<protein>
    <submittedName>
        <fullName evidence="3">Peptidase family M23</fullName>
    </submittedName>
</protein>
<accession>A0A1M7HMY4</accession>
<dbReference type="InterPro" id="IPR050570">
    <property type="entry name" value="Cell_wall_metabolism_enzyme"/>
</dbReference>
<feature type="chain" id="PRO_5012387349" evidence="1">
    <location>
        <begin position="25"/>
        <end position="328"/>
    </location>
</feature>
<proteinExistence type="predicted"/>
<dbReference type="CDD" id="cd12797">
    <property type="entry name" value="M23_peptidase"/>
    <property type="match status" value="1"/>
</dbReference>
<dbReference type="Pfam" id="PF01551">
    <property type="entry name" value="Peptidase_M23"/>
    <property type="match status" value="1"/>
</dbReference>
<name>A0A1M7HMY4_9RHOB</name>
<dbReference type="AlphaFoldDB" id="A0A1M7HMY4"/>
<dbReference type="Proteomes" id="UP000322545">
    <property type="component" value="Unassembled WGS sequence"/>
</dbReference>
<keyword evidence="1" id="KW-0732">Signal</keyword>
<dbReference type="GO" id="GO:0004222">
    <property type="term" value="F:metalloendopeptidase activity"/>
    <property type="evidence" value="ECO:0007669"/>
    <property type="project" value="TreeGrafter"/>
</dbReference>
<dbReference type="RefSeq" id="WP_149779903.1">
    <property type="nucleotide sequence ID" value="NZ_FRCB01000006.1"/>
</dbReference>
<evidence type="ECO:0000313" key="4">
    <source>
        <dbReference type="Proteomes" id="UP000322545"/>
    </source>
</evidence>
<dbReference type="InterPro" id="IPR016047">
    <property type="entry name" value="M23ase_b-sheet_dom"/>
</dbReference>
<dbReference type="PANTHER" id="PTHR21666">
    <property type="entry name" value="PEPTIDASE-RELATED"/>
    <property type="match status" value="1"/>
</dbReference>
<reference evidence="3 4" key="1">
    <citation type="submission" date="2016-11" db="EMBL/GenBank/DDBJ databases">
        <authorList>
            <person name="Varghese N."/>
            <person name="Submissions S."/>
        </authorList>
    </citation>
    <scope>NUCLEOTIDE SEQUENCE [LARGE SCALE GENOMIC DNA]</scope>
    <source>
        <strain evidence="3 4">DSM 28249</strain>
    </source>
</reference>
<dbReference type="PANTHER" id="PTHR21666:SF270">
    <property type="entry name" value="MUREIN HYDROLASE ACTIVATOR ENVC"/>
    <property type="match status" value="1"/>
</dbReference>
<feature type="domain" description="M23ase beta-sheet core" evidence="2">
    <location>
        <begin position="68"/>
        <end position="185"/>
    </location>
</feature>
<dbReference type="SUPFAM" id="SSF51261">
    <property type="entry name" value="Duplicated hybrid motif"/>
    <property type="match status" value="1"/>
</dbReference>
<organism evidence="3 4">
    <name type="scientific">Roseovarius litoreus</name>
    <dbReference type="NCBI Taxonomy" id="1155722"/>
    <lineage>
        <taxon>Bacteria</taxon>
        <taxon>Pseudomonadati</taxon>
        <taxon>Pseudomonadota</taxon>
        <taxon>Alphaproteobacteria</taxon>
        <taxon>Rhodobacterales</taxon>
        <taxon>Roseobacteraceae</taxon>
        <taxon>Roseovarius</taxon>
    </lineage>
</organism>
<dbReference type="Gene3D" id="2.70.70.10">
    <property type="entry name" value="Glucose Permease (Domain IIA)"/>
    <property type="match status" value="1"/>
</dbReference>
<evidence type="ECO:0000256" key="1">
    <source>
        <dbReference type="SAM" id="SignalP"/>
    </source>
</evidence>
<gene>
    <name evidence="3" type="ORF">SAMN05443432_10666</name>
</gene>
<dbReference type="InterPro" id="IPR011055">
    <property type="entry name" value="Dup_hybrid_motif"/>
</dbReference>
<dbReference type="EMBL" id="FRCB01000006">
    <property type="protein sequence ID" value="SHM29800.1"/>
    <property type="molecule type" value="Genomic_DNA"/>
</dbReference>
<sequence length="328" mass="34539">MRPLNGAGFALAISLLSAAVPAAAEPPVLDLPIDCVLGQTCYVEDYVDADPGPGQRDYTCGLKSRDDHRGTDIVLISFEAMEAGVNVLAAAPGTVAATRDGMEDVAVTDATRASIEGRECGNAVRIDHGGGWQTLYCHMARGSITVETGQQVAAGDVLGLVGLSGLTNVPHVHLGVLKDGAIVDPFNPENRDTCGVNAGDGLWRDAPDYDRAGLFTAGFSNGVPDFEDVKSGAARLPAATPDTPLVLYGHVFYARPGDVMTLTASGPEGEVFAHEVTLEDPQAQLFRAYGRRAPQSGWQPGAYRGYVQLTREGRLIAVRHADITISPN</sequence>
<evidence type="ECO:0000313" key="3">
    <source>
        <dbReference type="EMBL" id="SHM29800.1"/>
    </source>
</evidence>
<evidence type="ECO:0000259" key="2">
    <source>
        <dbReference type="Pfam" id="PF01551"/>
    </source>
</evidence>
<keyword evidence="4" id="KW-1185">Reference proteome</keyword>